<name>A0ABW5FZY6_9PSEU</name>
<dbReference type="GO" id="GO:0008233">
    <property type="term" value="F:peptidase activity"/>
    <property type="evidence" value="ECO:0007669"/>
    <property type="project" value="UniProtKB-KW"/>
</dbReference>
<dbReference type="SUPFAM" id="SSF50494">
    <property type="entry name" value="Trypsin-like serine proteases"/>
    <property type="match status" value="1"/>
</dbReference>
<keyword evidence="2 6" id="KW-0378">Hydrolase</keyword>
<sequence>MSHQFPPPENRPYPWPYESPYYPPPPPPRRRSIAVRLMYFVLGTITLTALVATVVFFVGPGHGGPSQSRAWSPFNRPGSGQSAPQSLDTQSVAGKVSPGLVDINTTLGYAGGEAAGTGMVLTGDGEVLTNNHVVEGATRIQATDIGNGRTYSATVIGYDRSEDVAVIKLQGASGLQTVTTGDSSKVAVGDAAAGIGNAGGTGGTPSVAAGTVTALGQSITASDESSGSSEQLTGLIQVKADIESGDSGGPLVNSSGEVIGMDTAASTGYQLGPRGGQGSRGTAGGTGYAIPVNQALAIAHQIESGSASDTVHIGRSAFLGVTVTDTGQAQGQGQGQGQGAAVRQLVRGGPAEGAGLSPGDVITGIDRQSVDSATSLTNVMDTHHPGDRITITWVDQAGSSQSVTTTLAEGPVG</sequence>
<accession>A0ABW5FZY6</accession>
<evidence type="ECO:0000313" key="7">
    <source>
        <dbReference type="Proteomes" id="UP001597417"/>
    </source>
</evidence>
<protein>
    <submittedName>
        <fullName evidence="6">S1C family serine protease</fullName>
        <ecNumber evidence="6">3.4.21.-</ecNumber>
    </submittedName>
</protein>
<feature type="transmembrane region" description="Helical" evidence="4">
    <location>
        <begin position="37"/>
        <end position="59"/>
    </location>
</feature>
<reference evidence="7" key="1">
    <citation type="journal article" date="2019" name="Int. J. Syst. Evol. Microbiol.">
        <title>The Global Catalogue of Microorganisms (GCM) 10K type strain sequencing project: providing services to taxonomists for standard genome sequencing and annotation.</title>
        <authorList>
            <consortium name="The Broad Institute Genomics Platform"/>
            <consortium name="The Broad Institute Genome Sequencing Center for Infectious Disease"/>
            <person name="Wu L."/>
            <person name="Ma J."/>
        </authorList>
    </citation>
    <scope>NUCLEOTIDE SEQUENCE [LARGE SCALE GENOMIC DNA]</scope>
    <source>
        <strain evidence="7">CGMCC 4.7645</strain>
    </source>
</reference>
<evidence type="ECO:0000313" key="6">
    <source>
        <dbReference type="EMBL" id="MFD2420564.1"/>
    </source>
</evidence>
<keyword evidence="7" id="KW-1185">Reference proteome</keyword>
<evidence type="ECO:0000259" key="5">
    <source>
        <dbReference type="PROSITE" id="PS50106"/>
    </source>
</evidence>
<dbReference type="Pfam" id="PF13365">
    <property type="entry name" value="Trypsin_2"/>
    <property type="match status" value="1"/>
</dbReference>
<dbReference type="InterPro" id="IPR001478">
    <property type="entry name" value="PDZ"/>
</dbReference>
<dbReference type="PROSITE" id="PS50106">
    <property type="entry name" value="PDZ"/>
    <property type="match status" value="1"/>
</dbReference>
<dbReference type="SUPFAM" id="SSF50156">
    <property type="entry name" value="PDZ domain-like"/>
    <property type="match status" value="1"/>
</dbReference>
<keyword evidence="4" id="KW-1133">Transmembrane helix</keyword>
<dbReference type="RefSeq" id="WP_378268695.1">
    <property type="nucleotide sequence ID" value="NZ_JBHUKR010000020.1"/>
</dbReference>
<keyword evidence="1 6" id="KW-0645">Protease</keyword>
<dbReference type="InterPro" id="IPR001940">
    <property type="entry name" value="Peptidase_S1C"/>
</dbReference>
<evidence type="ECO:0000256" key="1">
    <source>
        <dbReference type="ARBA" id="ARBA00022670"/>
    </source>
</evidence>
<feature type="domain" description="PDZ" evidence="5">
    <location>
        <begin position="314"/>
        <end position="374"/>
    </location>
</feature>
<keyword evidence="4" id="KW-0812">Transmembrane</keyword>
<dbReference type="Proteomes" id="UP001597417">
    <property type="component" value="Unassembled WGS sequence"/>
</dbReference>
<dbReference type="Gene3D" id="2.40.10.120">
    <property type="match status" value="1"/>
</dbReference>
<dbReference type="GO" id="GO:0006508">
    <property type="term" value="P:proteolysis"/>
    <property type="evidence" value="ECO:0007669"/>
    <property type="project" value="UniProtKB-KW"/>
</dbReference>
<keyword evidence="4" id="KW-0472">Membrane</keyword>
<evidence type="ECO:0000256" key="4">
    <source>
        <dbReference type="SAM" id="Phobius"/>
    </source>
</evidence>
<dbReference type="Pfam" id="PF13180">
    <property type="entry name" value="PDZ_2"/>
    <property type="match status" value="1"/>
</dbReference>
<feature type="compositionally biased region" description="Polar residues" evidence="3">
    <location>
        <begin position="78"/>
        <end position="91"/>
    </location>
</feature>
<dbReference type="SMART" id="SM00228">
    <property type="entry name" value="PDZ"/>
    <property type="match status" value="1"/>
</dbReference>
<evidence type="ECO:0000256" key="2">
    <source>
        <dbReference type="ARBA" id="ARBA00022801"/>
    </source>
</evidence>
<feature type="region of interest" description="Disordered" evidence="3">
    <location>
        <begin position="66"/>
        <end position="91"/>
    </location>
</feature>
<proteinExistence type="predicted"/>
<comment type="caution">
    <text evidence="6">The sequence shown here is derived from an EMBL/GenBank/DDBJ whole genome shotgun (WGS) entry which is preliminary data.</text>
</comment>
<dbReference type="InterPro" id="IPR036034">
    <property type="entry name" value="PDZ_sf"/>
</dbReference>
<dbReference type="EC" id="3.4.21.-" evidence="6"/>
<dbReference type="PANTHER" id="PTHR43343">
    <property type="entry name" value="PEPTIDASE S12"/>
    <property type="match status" value="1"/>
</dbReference>
<dbReference type="PRINTS" id="PR00834">
    <property type="entry name" value="PROTEASES2C"/>
</dbReference>
<gene>
    <name evidence="6" type="ORF">ACFSXZ_29980</name>
</gene>
<organism evidence="6 7">
    <name type="scientific">Amycolatopsis pigmentata</name>
    <dbReference type="NCBI Taxonomy" id="450801"/>
    <lineage>
        <taxon>Bacteria</taxon>
        <taxon>Bacillati</taxon>
        <taxon>Actinomycetota</taxon>
        <taxon>Actinomycetes</taxon>
        <taxon>Pseudonocardiales</taxon>
        <taxon>Pseudonocardiaceae</taxon>
        <taxon>Amycolatopsis</taxon>
    </lineage>
</organism>
<dbReference type="Gene3D" id="2.30.42.10">
    <property type="match status" value="1"/>
</dbReference>
<dbReference type="PANTHER" id="PTHR43343:SF3">
    <property type="entry name" value="PROTEASE DO-LIKE 8, CHLOROPLASTIC"/>
    <property type="match status" value="1"/>
</dbReference>
<dbReference type="InterPro" id="IPR051201">
    <property type="entry name" value="Chloro_Bact_Ser_Proteases"/>
</dbReference>
<evidence type="ECO:0000256" key="3">
    <source>
        <dbReference type="SAM" id="MobiDB-lite"/>
    </source>
</evidence>
<dbReference type="InterPro" id="IPR009003">
    <property type="entry name" value="Peptidase_S1_PA"/>
</dbReference>
<dbReference type="EMBL" id="JBHUKR010000020">
    <property type="protein sequence ID" value="MFD2420564.1"/>
    <property type="molecule type" value="Genomic_DNA"/>
</dbReference>